<evidence type="ECO:0000313" key="1">
    <source>
        <dbReference type="EMBL" id="MDN7242146.1"/>
    </source>
</evidence>
<gene>
    <name evidence="1" type="ORF">QWY14_10065</name>
</gene>
<sequence length="225" mass="25140">MHTSDWLQGGPFLEVSFLWELKEGRTQAICTLIRKLSALSTSISIVDVNVEKLIEAFETGYPYDEEDPLSPVVHSLELKLVADIAGTRKAILQVEQLSANALLVDFWFFGSRFDAPEWGQAGIKNEDLAAFTDFLADLYSSFGFKVGGIAIEKDIRELFDCHKPSPSPCYQFENLSPDSSLEMGPDFFALVWNENCGKLRDMPAQHRRIGKSGVLVVSSDSYSEF</sequence>
<comment type="caution">
    <text evidence="1">The sequence shown here is derived from an EMBL/GenBank/DDBJ whole genome shotgun (WGS) entry which is preliminary data.</text>
</comment>
<dbReference type="Proteomes" id="UP001172055">
    <property type="component" value="Unassembled WGS sequence"/>
</dbReference>
<protein>
    <submittedName>
        <fullName evidence="1">Uncharacterized protein</fullName>
    </submittedName>
</protein>
<keyword evidence="2" id="KW-1185">Reference proteome</keyword>
<proteinExistence type="predicted"/>
<name>A0ABT8N2M6_9BACL</name>
<dbReference type="EMBL" id="JAUJWV010000001">
    <property type="protein sequence ID" value="MDN7242146.1"/>
    <property type="molecule type" value="Genomic_DNA"/>
</dbReference>
<dbReference type="RefSeq" id="WP_301723658.1">
    <property type="nucleotide sequence ID" value="NZ_JAUJWV010000001.1"/>
</dbReference>
<accession>A0ABT8N2M6</accession>
<reference evidence="1 2" key="1">
    <citation type="submission" date="2023-06" db="EMBL/GenBank/DDBJ databases">
        <title>Novel species in genus Planococcus.</title>
        <authorList>
            <person name="Ning S."/>
        </authorList>
    </citation>
    <scope>NUCLEOTIDE SEQUENCE [LARGE SCALE GENOMIC DNA]</scope>
    <source>
        <strain evidence="1 2">N028</strain>
    </source>
</reference>
<evidence type="ECO:0000313" key="2">
    <source>
        <dbReference type="Proteomes" id="UP001172055"/>
    </source>
</evidence>
<organism evidence="1 2">
    <name type="scientific">Planococcus shixiaomingii</name>
    <dbReference type="NCBI Taxonomy" id="3058393"/>
    <lineage>
        <taxon>Bacteria</taxon>
        <taxon>Bacillati</taxon>
        <taxon>Bacillota</taxon>
        <taxon>Bacilli</taxon>
        <taxon>Bacillales</taxon>
        <taxon>Caryophanaceae</taxon>
        <taxon>Planococcus</taxon>
    </lineage>
</organism>